<keyword evidence="9" id="KW-1185">Reference proteome</keyword>
<dbReference type="PROSITE" id="PS50850">
    <property type="entry name" value="MFS"/>
    <property type="match status" value="1"/>
</dbReference>
<dbReference type="Proteomes" id="UP001458415">
    <property type="component" value="Unassembled WGS sequence"/>
</dbReference>
<dbReference type="Gene3D" id="1.20.1250.20">
    <property type="entry name" value="MFS general substrate transporter like domains"/>
    <property type="match status" value="1"/>
</dbReference>
<feature type="transmembrane region" description="Helical" evidence="6">
    <location>
        <begin position="76"/>
        <end position="96"/>
    </location>
</feature>
<evidence type="ECO:0000256" key="2">
    <source>
        <dbReference type="ARBA" id="ARBA00022475"/>
    </source>
</evidence>
<reference evidence="8 9" key="1">
    <citation type="submission" date="2024-06" db="EMBL/GenBank/DDBJ databases">
        <title>The Natural Products Discovery Center: Release of the First 8490 Sequenced Strains for Exploring Actinobacteria Biosynthetic Diversity.</title>
        <authorList>
            <person name="Kalkreuter E."/>
            <person name="Kautsar S.A."/>
            <person name="Yang D."/>
            <person name="Bader C.D."/>
            <person name="Teijaro C.N."/>
            <person name="Fluegel L."/>
            <person name="Davis C.M."/>
            <person name="Simpson J.R."/>
            <person name="Lauterbach L."/>
            <person name="Steele A.D."/>
            <person name="Gui C."/>
            <person name="Meng S."/>
            <person name="Li G."/>
            <person name="Viehrig K."/>
            <person name="Ye F."/>
            <person name="Su P."/>
            <person name="Kiefer A.F."/>
            <person name="Nichols A."/>
            <person name="Cepeda A.J."/>
            <person name="Yan W."/>
            <person name="Fan B."/>
            <person name="Jiang Y."/>
            <person name="Adhikari A."/>
            <person name="Zheng C.-J."/>
            <person name="Schuster L."/>
            <person name="Cowan T.M."/>
            <person name="Smanski M.J."/>
            <person name="Chevrette M.G."/>
            <person name="De Carvalho L.P.S."/>
            <person name="Shen B."/>
        </authorList>
    </citation>
    <scope>NUCLEOTIDE SEQUENCE [LARGE SCALE GENOMIC DNA]</scope>
    <source>
        <strain evidence="8 9">NPDC000634</strain>
    </source>
</reference>
<gene>
    <name evidence="8" type="ORF">ABT317_22250</name>
</gene>
<organism evidence="8 9">
    <name type="scientific">Streptomyces carpinensis</name>
    <dbReference type="NCBI Taxonomy" id="66369"/>
    <lineage>
        <taxon>Bacteria</taxon>
        <taxon>Bacillati</taxon>
        <taxon>Actinomycetota</taxon>
        <taxon>Actinomycetes</taxon>
        <taxon>Kitasatosporales</taxon>
        <taxon>Streptomycetaceae</taxon>
        <taxon>Streptomyces</taxon>
    </lineage>
</organism>
<evidence type="ECO:0000256" key="3">
    <source>
        <dbReference type="ARBA" id="ARBA00022692"/>
    </source>
</evidence>
<dbReference type="InterPro" id="IPR050189">
    <property type="entry name" value="MFS_Efflux_Transporters"/>
</dbReference>
<dbReference type="PANTHER" id="PTHR43124:SF3">
    <property type="entry name" value="CHLORAMPHENICOL EFFLUX PUMP RV0191"/>
    <property type="match status" value="1"/>
</dbReference>
<feature type="transmembrane region" description="Helical" evidence="6">
    <location>
        <begin position="163"/>
        <end position="186"/>
    </location>
</feature>
<evidence type="ECO:0000259" key="7">
    <source>
        <dbReference type="PROSITE" id="PS50850"/>
    </source>
</evidence>
<proteinExistence type="predicted"/>
<dbReference type="InterPro" id="IPR020846">
    <property type="entry name" value="MFS_dom"/>
</dbReference>
<dbReference type="PANTHER" id="PTHR43124">
    <property type="entry name" value="PURINE EFFLUX PUMP PBUE"/>
    <property type="match status" value="1"/>
</dbReference>
<keyword evidence="3 6" id="KW-0812">Transmembrane</keyword>
<evidence type="ECO:0000256" key="4">
    <source>
        <dbReference type="ARBA" id="ARBA00022989"/>
    </source>
</evidence>
<keyword evidence="4 6" id="KW-1133">Transmembrane helix</keyword>
<feature type="transmembrane region" description="Helical" evidence="6">
    <location>
        <begin position="34"/>
        <end position="61"/>
    </location>
</feature>
<dbReference type="RefSeq" id="WP_086723379.1">
    <property type="nucleotide sequence ID" value="NZ_MUBM01000030.1"/>
</dbReference>
<dbReference type="EMBL" id="JBEPCU010000403">
    <property type="protein sequence ID" value="MER6979622.1"/>
    <property type="molecule type" value="Genomic_DNA"/>
</dbReference>
<dbReference type="SUPFAM" id="SSF103473">
    <property type="entry name" value="MFS general substrate transporter"/>
    <property type="match status" value="1"/>
</dbReference>
<evidence type="ECO:0000256" key="6">
    <source>
        <dbReference type="SAM" id="Phobius"/>
    </source>
</evidence>
<feature type="domain" description="Major facilitator superfamily (MFS) profile" evidence="7">
    <location>
        <begin position="34"/>
        <end position="232"/>
    </location>
</feature>
<dbReference type="InterPro" id="IPR036259">
    <property type="entry name" value="MFS_trans_sf"/>
</dbReference>
<name>A0ABV1W607_9ACTN</name>
<comment type="caution">
    <text evidence="8">The sequence shown here is derived from an EMBL/GenBank/DDBJ whole genome shotgun (WGS) entry which is preliminary data.</text>
</comment>
<dbReference type="Pfam" id="PF07690">
    <property type="entry name" value="MFS_1"/>
    <property type="match status" value="1"/>
</dbReference>
<comment type="subcellular location">
    <subcellularLocation>
        <location evidence="1">Cell membrane</location>
        <topology evidence="1">Multi-pass membrane protein</topology>
    </subcellularLocation>
</comment>
<keyword evidence="2" id="KW-1003">Cell membrane</keyword>
<feature type="transmembrane region" description="Helical" evidence="6">
    <location>
        <begin position="192"/>
        <end position="210"/>
    </location>
</feature>
<evidence type="ECO:0000313" key="8">
    <source>
        <dbReference type="EMBL" id="MER6979622.1"/>
    </source>
</evidence>
<feature type="transmembrane region" description="Helical" evidence="6">
    <location>
        <begin position="103"/>
        <end position="122"/>
    </location>
</feature>
<evidence type="ECO:0000256" key="5">
    <source>
        <dbReference type="ARBA" id="ARBA00023136"/>
    </source>
</evidence>
<sequence>MAGVAESVAKDDTDVAVPEYPGTSRSQRLALRQVLTVPGVAPILSVALAFVLAHNILYIYIAPFLTSVGLGGRADAVLLVFGVASLVSIFLTEVWIDRHLRRLMIAASVLFAPATLTLGFFAGIPALVYVSAALWGFGFGGTATLVSTASAEAAGAAGDVAQSLVVICWNLGIASGGVIGGVLLSATGTGSLPWWILVLVAAALVGTVAARRHGYSTRERRTERELLAQASA</sequence>
<accession>A0ABV1W607</accession>
<protein>
    <submittedName>
        <fullName evidence="8">MFS transporter</fullName>
    </submittedName>
</protein>
<dbReference type="InterPro" id="IPR011701">
    <property type="entry name" value="MFS"/>
</dbReference>
<feature type="transmembrane region" description="Helical" evidence="6">
    <location>
        <begin position="128"/>
        <end position="151"/>
    </location>
</feature>
<evidence type="ECO:0000256" key="1">
    <source>
        <dbReference type="ARBA" id="ARBA00004651"/>
    </source>
</evidence>
<keyword evidence="5 6" id="KW-0472">Membrane</keyword>
<evidence type="ECO:0000313" key="9">
    <source>
        <dbReference type="Proteomes" id="UP001458415"/>
    </source>
</evidence>